<keyword evidence="1" id="KW-0472">Membrane</keyword>
<evidence type="ECO:0000313" key="2">
    <source>
        <dbReference type="EMBL" id="MEL7695756.1"/>
    </source>
</evidence>
<keyword evidence="1" id="KW-0812">Transmembrane</keyword>
<feature type="transmembrane region" description="Helical" evidence="1">
    <location>
        <begin position="199"/>
        <end position="222"/>
    </location>
</feature>
<organism evidence="2 3">
    <name type="scientific">Pantoea brenneri</name>
    <dbReference type="NCBI Taxonomy" id="472694"/>
    <lineage>
        <taxon>Bacteria</taxon>
        <taxon>Pseudomonadati</taxon>
        <taxon>Pseudomonadota</taxon>
        <taxon>Gammaproteobacteria</taxon>
        <taxon>Enterobacterales</taxon>
        <taxon>Erwiniaceae</taxon>
        <taxon>Pantoea</taxon>
    </lineage>
</organism>
<gene>
    <name evidence="2" type="ORF">AABB92_08775</name>
</gene>
<protein>
    <submittedName>
        <fullName evidence="2">Uncharacterized protein</fullName>
    </submittedName>
</protein>
<name>A0ABU9MLE9_9GAMM</name>
<dbReference type="EMBL" id="JBCGBG010000001">
    <property type="protein sequence ID" value="MEL7695756.1"/>
    <property type="molecule type" value="Genomic_DNA"/>
</dbReference>
<accession>A0ABU9MLE9</accession>
<evidence type="ECO:0000313" key="3">
    <source>
        <dbReference type="Proteomes" id="UP001468095"/>
    </source>
</evidence>
<keyword evidence="3" id="KW-1185">Reference proteome</keyword>
<dbReference type="RefSeq" id="WP_152659089.1">
    <property type="nucleotide sequence ID" value="NZ_JBCGBG010000001.1"/>
</dbReference>
<evidence type="ECO:0000256" key="1">
    <source>
        <dbReference type="SAM" id="Phobius"/>
    </source>
</evidence>
<proteinExistence type="predicted"/>
<sequence length="228" mass="26414">MRRWLANQKKKFDEDSNKKSYANHNWFVHKEIFQSHLNKISSYASENGLDLLVDNYSDEMSGLGFDGLSLQFNTTFTGNMVELKEENSRVFNYHRQRGAVLHITFSGTGKVQVFLDPSTSEDSKAIHKFLLVYFTSDPRNISTQMIDRWVKYLFAYQRVTGVLHQASFSDKCIVSYCKFKSFLMQYDTPDTKFKRYAGIYIPGITLLITVLVFLLTVYTLIIQLTAKS</sequence>
<comment type="caution">
    <text evidence="2">The sequence shown here is derived from an EMBL/GenBank/DDBJ whole genome shotgun (WGS) entry which is preliminary data.</text>
</comment>
<keyword evidence="1" id="KW-1133">Transmembrane helix</keyword>
<dbReference type="Proteomes" id="UP001468095">
    <property type="component" value="Unassembled WGS sequence"/>
</dbReference>
<reference evidence="2 3" key="1">
    <citation type="submission" date="2024-04" db="EMBL/GenBank/DDBJ databases">
        <authorList>
            <person name="Suleimanova A.D."/>
            <person name="Pudova D.S."/>
            <person name="Shagimardanova E.I."/>
            <person name="Sharipova M.R."/>
        </authorList>
    </citation>
    <scope>NUCLEOTIDE SEQUENCE [LARGE SCALE GENOMIC DNA]</scope>
    <source>
        <strain evidence="2 3">3.1</strain>
    </source>
</reference>